<dbReference type="PANTHER" id="PTHR43267">
    <property type="entry name" value="TRNA THREONYLCARBAMOYLADENOSINE DEHYDRATASE"/>
    <property type="match status" value="1"/>
</dbReference>
<dbReference type="InterPro" id="IPR000594">
    <property type="entry name" value="ThiF_NAD_FAD-bd"/>
</dbReference>
<dbReference type="PANTHER" id="PTHR43267:SF1">
    <property type="entry name" value="TRNA THREONYLCARBAMOYLADENOSINE DEHYDRATASE"/>
    <property type="match status" value="1"/>
</dbReference>
<reference evidence="2" key="1">
    <citation type="submission" date="2021-04" db="EMBL/GenBank/DDBJ databases">
        <title>Oceanospirillales bacteria with DddD are important DMSP degraders in coastal seawater.</title>
        <authorList>
            <person name="Liu J."/>
        </authorList>
    </citation>
    <scope>NUCLEOTIDE SEQUENCE</scope>
    <source>
        <strain evidence="2">GY6</strain>
    </source>
</reference>
<evidence type="ECO:0000313" key="3">
    <source>
        <dbReference type="Proteomes" id="UP001059950"/>
    </source>
</evidence>
<dbReference type="InterPro" id="IPR045886">
    <property type="entry name" value="ThiF/MoeB/HesA"/>
</dbReference>
<dbReference type="GO" id="GO:0016779">
    <property type="term" value="F:nucleotidyltransferase activity"/>
    <property type="evidence" value="ECO:0007669"/>
    <property type="project" value="UniProtKB-KW"/>
</dbReference>
<gene>
    <name evidence="2" type="ORF">KDX31_15920</name>
</gene>
<evidence type="ECO:0000259" key="1">
    <source>
        <dbReference type="Pfam" id="PF00899"/>
    </source>
</evidence>
<dbReference type="Proteomes" id="UP001059950">
    <property type="component" value="Chromosome"/>
</dbReference>
<dbReference type="SUPFAM" id="SSF69572">
    <property type="entry name" value="Activating enzymes of the ubiquitin-like proteins"/>
    <property type="match status" value="1"/>
</dbReference>
<dbReference type="InterPro" id="IPR035985">
    <property type="entry name" value="Ubiquitin-activating_enz"/>
</dbReference>
<dbReference type="Pfam" id="PF00899">
    <property type="entry name" value="ThiF"/>
    <property type="match status" value="1"/>
</dbReference>
<keyword evidence="2" id="KW-0808">Transferase</keyword>
<keyword evidence="3" id="KW-1185">Reference proteome</keyword>
<dbReference type="Gene3D" id="3.40.50.720">
    <property type="entry name" value="NAD(P)-binding Rossmann-like Domain"/>
    <property type="match status" value="1"/>
</dbReference>
<dbReference type="EMBL" id="CP073344">
    <property type="protein sequence ID" value="UTW02814.1"/>
    <property type="molecule type" value="Genomic_DNA"/>
</dbReference>
<sequence>MTWYIDNPSVFEDEIESLNQHAFDYEIDEPMKSQGRLIILVKYVAEGEVLNLRCEYPPNYPYFSVKVSCENFPPGRHLHPVDKGLCLFADEQSKWHPSDKLATTIAQQIPKILEIHNNPTTMSDEEIDEGYQISGQMIYEPNSVIFVEDVELPCDEISGLATLGVNQSIKPSQTIPAIRGLLSLDKSPKKANEAQSGHSIEKFFPKKLSIRWLNLEKTPSVATADELLEFAVSKLPALKTPNYGSHGVDIIALAFPEETSRDKVETNWAFIVRRRIKKTKKKYELLTSLVRADFYTKNNLNSRVPRLNGIDGKSVLLIGVGAIGSQVALQLARAGIKKLTVIDCDILQAGNLSRWVPAFEFIGFHKAEAIRKLIFRAFPYVECHPVNMKIGVTPYVNTSEHEKIDSHDFLVDMIKDADIVVDCAAETNVSLYLSEVCARLNKSYMWATATDGAWGGIVGKQSSENKRDVWKKFSYKIHANEIKSPPGEKNAEVQPKGCFSPTFTGTGFDLDNISLMASRVCISMLLADESNAYPEFEWDVAVLNLWDEKTNLPLAPNWITYNI</sequence>
<keyword evidence="2" id="KW-0548">Nucleotidyltransferase</keyword>
<protein>
    <submittedName>
        <fullName evidence="2">ThiF family adenylyltransferase</fullName>
    </submittedName>
</protein>
<feature type="domain" description="THIF-type NAD/FAD binding fold" evidence="1">
    <location>
        <begin position="311"/>
        <end position="502"/>
    </location>
</feature>
<name>A0ABY5GST6_9GAMM</name>
<evidence type="ECO:0000313" key="2">
    <source>
        <dbReference type="EMBL" id="UTW02814.1"/>
    </source>
</evidence>
<proteinExistence type="predicted"/>
<organism evidence="2 3">
    <name type="scientific">Amphritea atlantica</name>
    <dbReference type="NCBI Taxonomy" id="355243"/>
    <lineage>
        <taxon>Bacteria</taxon>
        <taxon>Pseudomonadati</taxon>
        <taxon>Pseudomonadota</taxon>
        <taxon>Gammaproteobacteria</taxon>
        <taxon>Oceanospirillales</taxon>
        <taxon>Oceanospirillaceae</taxon>
        <taxon>Amphritea</taxon>
    </lineage>
</organism>
<accession>A0ABY5GST6</accession>